<protein>
    <submittedName>
        <fullName evidence="1">Uncharacterized protein</fullName>
    </submittedName>
</protein>
<keyword evidence="2" id="KW-1185">Reference proteome</keyword>
<organism evidence="1 2">
    <name type="scientific">Cymbomonas tetramitiformis</name>
    <dbReference type="NCBI Taxonomy" id="36881"/>
    <lineage>
        <taxon>Eukaryota</taxon>
        <taxon>Viridiplantae</taxon>
        <taxon>Chlorophyta</taxon>
        <taxon>Pyramimonadophyceae</taxon>
        <taxon>Pyramimonadales</taxon>
        <taxon>Pyramimonadaceae</taxon>
        <taxon>Cymbomonas</taxon>
    </lineage>
</organism>
<proteinExistence type="predicted"/>
<sequence length="130" mass="14827">MKGQLNMFQMQHAHSLYEDNPMPPLVVATMRETLKPENNNEPHTTKALQLLGNSRSFCIPVCDGKHWRLVLAGPDKGNDKLKLWIYDSSNGKTNATLRNTKRLTTEMANWAEHLTRKLGKKVTVELMNVQ</sequence>
<evidence type="ECO:0000313" key="2">
    <source>
        <dbReference type="Proteomes" id="UP001190700"/>
    </source>
</evidence>
<reference evidence="1 2" key="1">
    <citation type="journal article" date="2015" name="Genome Biol. Evol.">
        <title>Comparative Genomics of a Bacterivorous Green Alga Reveals Evolutionary Causalities and Consequences of Phago-Mixotrophic Mode of Nutrition.</title>
        <authorList>
            <person name="Burns J.A."/>
            <person name="Paasch A."/>
            <person name="Narechania A."/>
            <person name="Kim E."/>
        </authorList>
    </citation>
    <scope>NUCLEOTIDE SEQUENCE [LARGE SCALE GENOMIC DNA]</scope>
    <source>
        <strain evidence="1 2">PLY_AMNH</strain>
    </source>
</reference>
<comment type="caution">
    <text evidence="1">The sequence shown here is derived from an EMBL/GenBank/DDBJ whole genome shotgun (WGS) entry which is preliminary data.</text>
</comment>
<dbReference type="AlphaFoldDB" id="A0AAE0BD27"/>
<name>A0AAE0BD27_9CHLO</name>
<gene>
    <name evidence="1" type="ORF">CYMTET_55965</name>
</gene>
<evidence type="ECO:0000313" key="1">
    <source>
        <dbReference type="EMBL" id="KAK3233748.1"/>
    </source>
</evidence>
<accession>A0AAE0BD27</accession>
<dbReference type="EMBL" id="LGRX02035639">
    <property type="protein sequence ID" value="KAK3233748.1"/>
    <property type="molecule type" value="Genomic_DNA"/>
</dbReference>
<dbReference type="Proteomes" id="UP001190700">
    <property type="component" value="Unassembled WGS sequence"/>
</dbReference>